<keyword evidence="1" id="KW-0472">Membrane</keyword>
<gene>
    <name evidence="3" type="primary">LOC111462535</name>
</gene>
<dbReference type="KEGG" id="cmos:111462535"/>
<organism evidence="2 3">
    <name type="scientific">Cucurbita moschata</name>
    <name type="common">Winter crookneck squash</name>
    <name type="synonym">Cucurbita pepo var. moschata</name>
    <dbReference type="NCBI Taxonomy" id="3662"/>
    <lineage>
        <taxon>Eukaryota</taxon>
        <taxon>Viridiplantae</taxon>
        <taxon>Streptophyta</taxon>
        <taxon>Embryophyta</taxon>
        <taxon>Tracheophyta</taxon>
        <taxon>Spermatophyta</taxon>
        <taxon>Magnoliopsida</taxon>
        <taxon>eudicotyledons</taxon>
        <taxon>Gunneridae</taxon>
        <taxon>Pentapetalae</taxon>
        <taxon>rosids</taxon>
        <taxon>fabids</taxon>
        <taxon>Cucurbitales</taxon>
        <taxon>Cucurbitaceae</taxon>
        <taxon>Cucurbiteae</taxon>
        <taxon>Cucurbita</taxon>
    </lineage>
</organism>
<dbReference type="AlphaFoldDB" id="A0A6J1HBD2"/>
<reference evidence="3" key="1">
    <citation type="submission" date="2025-08" db="UniProtKB">
        <authorList>
            <consortium name="RefSeq"/>
        </authorList>
    </citation>
    <scope>IDENTIFICATION</scope>
    <source>
        <tissue evidence="3">Young leaves</tissue>
    </source>
</reference>
<keyword evidence="2" id="KW-1185">Reference proteome</keyword>
<evidence type="ECO:0000256" key="1">
    <source>
        <dbReference type="SAM" id="Phobius"/>
    </source>
</evidence>
<dbReference type="Pfam" id="PF03140">
    <property type="entry name" value="DUF247"/>
    <property type="match status" value="1"/>
</dbReference>
<name>A0A6J1HBD2_CUCMO</name>
<feature type="transmembrane region" description="Helical" evidence="1">
    <location>
        <begin position="410"/>
        <end position="435"/>
    </location>
</feature>
<sequence length="439" mass="51223">MAPPNTNEIGEAETEIEREFQIDADPIGSDPGSMYLILQEFASSSSSSNKDVTIHRVLEPLRILNPEAYTPTAISIGPFHSGRKDLKANKFKPMYLQQFLELTSLGLSEIVDIVQNWEEKARRCYAESMEMSKEEFVKLLVLDACFVVMHLISWVYPNFEPKNKENLWQFRNEIYRDLLLLENQLPFFLLQSLYNLFVLSQPLLELSFIQIVHRYYTDHNDREFFFIDINRRQVDHFVDLLRMPKTREYSHEDFSDYLFWPPTATELHECGVIFRTGNDIKFNDKRGCLQLPKISIDDNFENRVRNIIAYEQCHIDSELRNSVTNFTAFMQCLVKSNQDMKLLIEGGIILNYLGGIKEVTQLFSNLGKHVCIGINYYGKDCKEMKTYCKHRRHRWMTSLRRNYFSTPWHCASSIAAILLLALTLIQTILAVVTGFKQTS</sequence>
<protein>
    <submittedName>
        <fullName evidence="3">UPF0481 protein At3g47200-like</fullName>
    </submittedName>
</protein>
<keyword evidence="1" id="KW-1133">Transmembrane helix</keyword>
<accession>A0A6J1HBD2</accession>
<dbReference type="Proteomes" id="UP000504609">
    <property type="component" value="Unplaced"/>
</dbReference>
<evidence type="ECO:0000313" key="3">
    <source>
        <dbReference type="RefSeq" id="XP_022961907.1"/>
    </source>
</evidence>
<dbReference type="RefSeq" id="XP_022961907.1">
    <property type="nucleotide sequence ID" value="XM_023106139.1"/>
</dbReference>
<keyword evidence="1" id="KW-0812">Transmembrane</keyword>
<dbReference type="PANTHER" id="PTHR31170:SF20">
    <property type="entry name" value="DUF247 DOMAIN PROTEIN"/>
    <property type="match status" value="1"/>
</dbReference>
<proteinExistence type="predicted"/>
<evidence type="ECO:0000313" key="2">
    <source>
        <dbReference type="Proteomes" id="UP000504609"/>
    </source>
</evidence>
<dbReference type="InterPro" id="IPR004158">
    <property type="entry name" value="DUF247_pln"/>
</dbReference>
<dbReference type="PANTHER" id="PTHR31170">
    <property type="entry name" value="BNAC04G53230D PROTEIN"/>
    <property type="match status" value="1"/>
</dbReference>
<dbReference type="GeneID" id="111462535"/>